<evidence type="ECO:0000313" key="4">
    <source>
        <dbReference type="Proteomes" id="UP000011668"/>
    </source>
</evidence>
<feature type="domain" description="Carboxylesterase type B" evidence="2">
    <location>
        <begin position="36"/>
        <end position="164"/>
    </location>
</feature>
<dbReference type="InterPro" id="IPR050309">
    <property type="entry name" value="Type-B_Carboxylest/Lipase"/>
</dbReference>
<dbReference type="Proteomes" id="UP000011668">
    <property type="component" value="Unassembled WGS sequence"/>
</dbReference>
<dbReference type="Pfam" id="PF00135">
    <property type="entry name" value="COesterase"/>
    <property type="match status" value="1"/>
</dbReference>
<comment type="caution">
    <text evidence="3">The sequence shown here is derived from an EMBL/GenBank/DDBJ whole genome shotgun (WGS) entry which is preliminary data.</text>
</comment>
<dbReference type="HOGENOM" id="CLU_006586_10_5_1"/>
<keyword evidence="1" id="KW-0732">Signal</keyword>
<evidence type="ECO:0000313" key="3">
    <source>
        <dbReference type="EMBL" id="ELU42444.1"/>
    </source>
</evidence>
<dbReference type="PANTHER" id="PTHR11559">
    <property type="entry name" value="CARBOXYLESTERASE"/>
    <property type="match status" value="1"/>
</dbReference>
<keyword evidence="4" id="KW-1185">Reference proteome</keyword>
<dbReference type="AlphaFoldDB" id="L8X1E9"/>
<dbReference type="EMBL" id="AFRT01000807">
    <property type="protein sequence ID" value="ELU42444.1"/>
    <property type="molecule type" value="Genomic_DNA"/>
</dbReference>
<dbReference type="OMA" id="MVAYITT"/>
<dbReference type="STRING" id="983506.L8X1E9"/>
<accession>L8X1E9</accession>
<dbReference type="Gene3D" id="3.40.50.1820">
    <property type="entry name" value="alpha/beta hydrolase"/>
    <property type="match status" value="2"/>
</dbReference>
<name>L8X1E9_THACA</name>
<dbReference type="InterPro" id="IPR029058">
    <property type="entry name" value="AB_hydrolase_fold"/>
</dbReference>
<feature type="chain" id="PRO_5003997338" evidence="1">
    <location>
        <begin position="20"/>
        <end position="495"/>
    </location>
</feature>
<evidence type="ECO:0000259" key="2">
    <source>
        <dbReference type="Pfam" id="PF00135"/>
    </source>
</evidence>
<organism evidence="3 4">
    <name type="scientific">Thanatephorus cucumeris (strain AG1-IA)</name>
    <name type="common">Rice sheath blight fungus</name>
    <name type="synonym">Rhizoctonia solani</name>
    <dbReference type="NCBI Taxonomy" id="983506"/>
    <lineage>
        <taxon>Eukaryota</taxon>
        <taxon>Fungi</taxon>
        <taxon>Dikarya</taxon>
        <taxon>Basidiomycota</taxon>
        <taxon>Agaricomycotina</taxon>
        <taxon>Agaricomycetes</taxon>
        <taxon>Cantharellales</taxon>
        <taxon>Ceratobasidiaceae</taxon>
        <taxon>Rhizoctonia</taxon>
        <taxon>Rhizoctonia solani AG-1</taxon>
    </lineage>
</organism>
<gene>
    <name evidence="3" type="ORF">AG1IA_03528</name>
</gene>
<reference evidence="3 4" key="1">
    <citation type="journal article" date="2013" name="Nat. Commun.">
        <title>The evolution and pathogenic mechanisms of the rice sheath blight pathogen.</title>
        <authorList>
            <person name="Zheng A."/>
            <person name="Lin R."/>
            <person name="Xu L."/>
            <person name="Qin P."/>
            <person name="Tang C."/>
            <person name="Ai P."/>
            <person name="Zhang D."/>
            <person name="Liu Y."/>
            <person name="Sun Z."/>
            <person name="Feng H."/>
            <person name="Wang Y."/>
            <person name="Chen Y."/>
            <person name="Liang X."/>
            <person name="Fu R."/>
            <person name="Li Q."/>
            <person name="Zhang J."/>
            <person name="Yu X."/>
            <person name="Xie Z."/>
            <person name="Ding L."/>
            <person name="Guan P."/>
            <person name="Tang J."/>
            <person name="Liang Y."/>
            <person name="Wang S."/>
            <person name="Deng Q."/>
            <person name="Li S."/>
            <person name="Zhu J."/>
            <person name="Wang L."/>
            <person name="Liu H."/>
            <person name="Li P."/>
        </authorList>
    </citation>
    <scope>NUCLEOTIDE SEQUENCE [LARGE SCALE GENOMIC DNA]</scope>
    <source>
        <strain evidence="4">AG-1 IA</strain>
    </source>
</reference>
<proteinExistence type="predicted"/>
<dbReference type="OrthoDB" id="408631at2759"/>
<dbReference type="InterPro" id="IPR002018">
    <property type="entry name" value="CarbesteraseB"/>
</dbReference>
<feature type="signal peptide" evidence="1">
    <location>
        <begin position="1"/>
        <end position="19"/>
    </location>
</feature>
<protein>
    <submittedName>
        <fullName evidence="3">COesterase domain-containing protein</fullName>
    </submittedName>
</protein>
<dbReference type="SUPFAM" id="SSF53474">
    <property type="entry name" value="alpha/beta-Hydrolases"/>
    <property type="match status" value="1"/>
</dbReference>
<sequence>MYLGAPVLFIGLFLSFANGRSLSVKLPDATYSGYHNSTSGLDVWLGVRYAAPPVGELRWRAAQSISEGNGVINSTTMPVQCIQSQAAWNATNMSEDSRTYFNWGTILNDLSKIHGGSWDHNGAYQFDPTPLINLSGNKFVAVILQYRLGAFGFLSGSESIAQSNGLNVAITAIVTHIPQSGGGTVLELLVQEGRLQKSTGSKYQALFKAAIVSSPWFPPLGKCSNTYFKEQFRNFTLGAGCTPNSTDASALSCLRTAPSSTLRQLNYQMNKAQKGHVNYWTACLEDDSSKDGYLKIHPIQALKSGIIAGVSQDYVLAGSNSADGSAPSNLSTPTLFESFLTTNWPLTAEQVTKVASLYPETMPGVFPYTKTRCSLAVRPGPLQPLQKGKEVGGICLGSSAVHAQDNAYEFPIWYNFRSPVSPSVFSAFGGSITNFTVGRNPNSKALNNTWLQAGSGNQIVFNMTSPANVSETYDTEFYAPLSGTKEYVLNAPSSP</sequence>
<evidence type="ECO:0000256" key="1">
    <source>
        <dbReference type="SAM" id="SignalP"/>
    </source>
</evidence>